<keyword evidence="2" id="KW-1185">Reference proteome</keyword>
<sequence>MRTAISQESNNVKTKDHKKIIHFLSCLSFENLINLKVYTAIKGRNIRIIKKSKSFKVSIDVLRTFGILKICATTSQS</sequence>
<gene>
    <name evidence="1" type="ORF">LNQ49_16915</name>
</gene>
<accession>A0ABS8MWU3</accession>
<name>A0ABS8MWU3_9FLAO</name>
<reference evidence="1" key="1">
    <citation type="submission" date="2021-11" db="EMBL/GenBank/DDBJ databases">
        <title>Description of novel Flavobacterium species.</title>
        <authorList>
            <person name="Saticioglu I.B."/>
            <person name="Ay H."/>
            <person name="Altun S."/>
            <person name="Duman M."/>
        </authorList>
    </citation>
    <scope>NUCLEOTIDE SEQUENCE</scope>
    <source>
        <strain evidence="1">F-65</strain>
    </source>
</reference>
<evidence type="ECO:0000313" key="1">
    <source>
        <dbReference type="EMBL" id="MCC9073261.1"/>
    </source>
</evidence>
<protein>
    <submittedName>
        <fullName evidence="1">Uncharacterized protein</fullName>
    </submittedName>
</protein>
<dbReference type="Proteomes" id="UP001430919">
    <property type="component" value="Unassembled WGS sequence"/>
</dbReference>
<dbReference type="EMBL" id="JAJJMO010000001">
    <property type="protein sequence ID" value="MCC9073261.1"/>
    <property type="molecule type" value="Genomic_DNA"/>
</dbReference>
<comment type="caution">
    <text evidence="1">The sequence shown here is derived from an EMBL/GenBank/DDBJ whole genome shotgun (WGS) entry which is preliminary data.</text>
</comment>
<proteinExistence type="predicted"/>
<dbReference type="RefSeq" id="WP_229990198.1">
    <property type="nucleotide sequence ID" value="NZ_JAJJMO010000001.1"/>
</dbReference>
<evidence type="ECO:0000313" key="2">
    <source>
        <dbReference type="Proteomes" id="UP001430919"/>
    </source>
</evidence>
<organism evidence="1 2">
    <name type="scientific">Flavobacterium pisciphilum</name>
    <dbReference type="NCBI Taxonomy" id="2893755"/>
    <lineage>
        <taxon>Bacteria</taxon>
        <taxon>Pseudomonadati</taxon>
        <taxon>Bacteroidota</taxon>
        <taxon>Flavobacteriia</taxon>
        <taxon>Flavobacteriales</taxon>
        <taxon>Flavobacteriaceae</taxon>
        <taxon>Flavobacterium</taxon>
    </lineage>
</organism>